<evidence type="ECO:0000256" key="7">
    <source>
        <dbReference type="ARBA" id="ARBA00023065"/>
    </source>
</evidence>
<evidence type="ECO:0000256" key="4">
    <source>
        <dbReference type="ARBA" id="ARBA00022475"/>
    </source>
</evidence>
<dbReference type="eggNOG" id="COG0025">
    <property type="taxonomic scope" value="Bacteria"/>
</dbReference>
<evidence type="ECO:0000256" key="2">
    <source>
        <dbReference type="ARBA" id="ARBA00022448"/>
    </source>
</evidence>
<keyword evidence="8 9" id="KW-0472">Membrane</keyword>
<dbReference type="EMBL" id="CP002831">
    <property type="protein sequence ID" value="AFC25573.1"/>
    <property type="molecule type" value="Genomic_DNA"/>
</dbReference>
<dbReference type="PANTHER" id="PTHR32507:SF0">
    <property type="entry name" value="NA(+)_H(+) ANTIPORTER 2-RELATED"/>
    <property type="match status" value="1"/>
</dbReference>
<proteinExistence type="predicted"/>
<evidence type="ECO:0000256" key="6">
    <source>
        <dbReference type="ARBA" id="ARBA00022989"/>
    </source>
</evidence>
<dbReference type="InterPro" id="IPR038770">
    <property type="entry name" value="Na+/solute_symporter_sf"/>
</dbReference>
<keyword evidence="7" id="KW-0406">Ion transport</keyword>
<evidence type="ECO:0000256" key="8">
    <source>
        <dbReference type="ARBA" id="ARBA00023136"/>
    </source>
</evidence>
<sequence>MIALAGIIVLGILAQWVAWRLRLPAILPLILIGLLVGPIAEIWTGHKFIEPVFDYLFEANGKDLLLDEHGHPQGNGGLFPSDVLFWFVSLAIGVILFEGGLTLNRHEVTGVGPAIGKLVTLGSAITFVGAGLAAKFIIGLPYDIAFLFGSLVIVTGPTVIAPILRNVPLRRNISTVLKWEGILIDPIGALVAVLVFDFIISHESEGSFGIEAFKEFMGIISVGFTFGIGTGFGFYQLLKRDMIPHYLLNVVSLALVLGAFALSDIVVHESGLLTVVVMGMTLANLKVPHFKELLYFKESLTVLLISILFIVLSANIDGEQLLLLADWRYWALFAVVVLVLRPLSVFASTAKGGLDLREKLFISWVGPRGIVAAGIASLFGLKLANYGYEEAALITPLVFMIVMGTVLLNATTARLVARLLGVTLQQSNGLLIVGANPGARLIANYLQNHGRHVVLVDRSPTLVQEAQDMGLKAIEQDIIEGNLEEELELLDMGYLLALTPSMAVNDVACKRYKEVFGENGTFRIVSQAESQGQIELADEAAFDIKTDYINFLETARDYPNIREYVLQSQEQFEQICQLSCRNTIPLFIRKPDGDFHFVRANQPQNEQIEAGDTLIYMGKEIEAPSTEMVEELEEA</sequence>
<keyword evidence="4" id="KW-1003">Cell membrane</keyword>
<dbReference type="InterPro" id="IPR003148">
    <property type="entry name" value="RCK_N"/>
</dbReference>
<feature type="transmembrane region" description="Helical" evidence="9">
    <location>
        <begin position="246"/>
        <end position="265"/>
    </location>
</feature>
<dbReference type="HOGENOM" id="CLU_005912_10_1_10"/>
<keyword evidence="2" id="KW-0813">Transport</keyword>
<dbReference type="Proteomes" id="UP000007519">
    <property type="component" value="Chromosome"/>
</dbReference>
<feature type="transmembrane region" description="Helical" evidence="9">
    <location>
        <begin position="83"/>
        <end position="103"/>
    </location>
</feature>
<evidence type="ECO:0000259" key="11">
    <source>
        <dbReference type="Pfam" id="PF02254"/>
    </source>
</evidence>
<feature type="transmembrane region" description="Helical" evidence="9">
    <location>
        <begin position="328"/>
        <end position="348"/>
    </location>
</feature>
<dbReference type="eggNOG" id="COG0569">
    <property type="taxonomic scope" value="Bacteria"/>
</dbReference>
<evidence type="ECO:0000256" key="9">
    <source>
        <dbReference type="SAM" id="Phobius"/>
    </source>
</evidence>
<dbReference type="GO" id="GO:1902600">
    <property type="term" value="P:proton transmembrane transport"/>
    <property type="evidence" value="ECO:0007669"/>
    <property type="project" value="InterPro"/>
</dbReference>
<dbReference type="InterPro" id="IPR006153">
    <property type="entry name" value="Cation/H_exchanger_TM"/>
</dbReference>
<dbReference type="GO" id="GO:0015297">
    <property type="term" value="F:antiporter activity"/>
    <property type="evidence" value="ECO:0007669"/>
    <property type="project" value="UniProtKB-KW"/>
</dbReference>
<feature type="transmembrane region" description="Helical" evidence="9">
    <location>
        <begin position="360"/>
        <end position="379"/>
    </location>
</feature>
<feature type="transmembrane region" description="Helical" evidence="9">
    <location>
        <begin position="144"/>
        <end position="164"/>
    </location>
</feature>
<organism evidence="12 13">
    <name type="scientific">Saprospira grandis (strain Lewin)</name>
    <dbReference type="NCBI Taxonomy" id="984262"/>
    <lineage>
        <taxon>Bacteria</taxon>
        <taxon>Pseudomonadati</taxon>
        <taxon>Bacteroidota</taxon>
        <taxon>Saprospiria</taxon>
        <taxon>Saprospirales</taxon>
        <taxon>Saprospiraceae</taxon>
        <taxon>Saprospira</taxon>
    </lineage>
</organism>
<feature type="transmembrane region" description="Helical" evidence="9">
    <location>
        <begin position="176"/>
        <end position="196"/>
    </location>
</feature>
<dbReference type="AlphaFoldDB" id="H6LAI0"/>
<accession>H6LAI0</accession>
<evidence type="ECO:0000256" key="1">
    <source>
        <dbReference type="ARBA" id="ARBA00004651"/>
    </source>
</evidence>
<dbReference type="KEGG" id="sgn:SGRA_2845"/>
<dbReference type="GO" id="GO:0006813">
    <property type="term" value="P:potassium ion transport"/>
    <property type="evidence" value="ECO:0007669"/>
    <property type="project" value="InterPro"/>
</dbReference>
<dbReference type="STRING" id="984262.SGRA_2845"/>
<evidence type="ECO:0000313" key="13">
    <source>
        <dbReference type="Proteomes" id="UP000007519"/>
    </source>
</evidence>
<dbReference type="RefSeq" id="WP_015693176.1">
    <property type="nucleotide sequence ID" value="NC_016940.1"/>
</dbReference>
<dbReference type="InterPro" id="IPR036291">
    <property type="entry name" value="NAD(P)-bd_dom_sf"/>
</dbReference>
<keyword evidence="13" id="KW-1185">Reference proteome</keyword>
<dbReference type="GO" id="GO:0005886">
    <property type="term" value="C:plasma membrane"/>
    <property type="evidence" value="ECO:0007669"/>
    <property type="project" value="UniProtKB-SubCell"/>
</dbReference>
<feature type="transmembrane region" description="Helical" evidence="9">
    <location>
        <begin position="115"/>
        <end position="138"/>
    </location>
</feature>
<feature type="transmembrane region" description="Helical" evidence="9">
    <location>
        <begin position="299"/>
        <end position="316"/>
    </location>
</feature>
<feature type="transmembrane region" description="Helical" evidence="9">
    <location>
        <begin position="391"/>
        <end position="410"/>
    </location>
</feature>
<protein>
    <submittedName>
        <fullName evidence="12">Sodium/proton antiporter, cpa1 family protein</fullName>
    </submittedName>
</protein>
<dbReference type="SUPFAM" id="SSF51735">
    <property type="entry name" value="NAD(P)-binding Rossmann-fold domains"/>
    <property type="match status" value="1"/>
</dbReference>
<gene>
    <name evidence="12" type="ordered locus">SGRA_2845</name>
</gene>
<dbReference type="OrthoDB" id="570124at2"/>
<dbReference type="Gene3D" id="3.40.50.720">
    <property type="entry name" value="NAD(P)-binding Rossmann-like Domain"/>
    <property type="match status" value="1"/>
</dbReference>
<feature type="transmembrane region" description="Helical" evidence="9">
    <location>
        <begin position="216"/>
        <end position="234"/>
    </location>
</feature>
<dbReference type="Pfam" id="PF00999">
    <property type="entry name" value="Na_H_Exchanger"/>
    <property type="match status" value="1"/>
</dbReference>
<dbReference type="Gene3D" id="1.20.1530.20">
    <property type="match status" value="1"/>
</dbReference>
<evidence type="ECO:0000256" key="3">
    <source>
        <dbReference type="ARBA" id="ARBA00022449"/>
    </source>
</evidence>
<evidence type="ECO:0000256" key="5">
    <source>
        <dbReference type="ARBA" id="ARBA00022692"/>
    </source>
</evidence>
<feature type="domain" description="Cation/H+ exchanger transmembrane" evidence="10">
    <location>
        <begin position="12"/>
        <end position="415"/>
    </location>
</feature>
<dbReference type="Pfam" id="PF02254">
    <property type="entry name" value="TrkA_N"/>
    <property type="match status" value="1"/>
</dbReference>
<reference evidence="12 13" key="1">
    <citation type="journal article" date="2012" name="Stand. Genomic Sci.">
        <title>Complete genome sequencing and analysis of Saprospira grandis str. Lewin, a predatory marine bacterium.</title>
        <authorList>
            <person name="Saw J.H."/>
            <person name="Yuryev A."/>
            <person name="Kanbe M."/>
            <person name="Hou S."/>
            <person name="Young A.G."/>
            <person name="Aizawa S."/>
            <person name="Alam M."/>
        </authorList>
    </citation>
    <scope>NUCLEOTIDE SEQUENCE [LARGE SCALE GENOMIC DNA]</scope>
    <source>
        <strain evidence="12 13">Lewin</strain>
    </source>
</reference>
<name>H6LAI0_SAPGL</name>
<feature type="domain" description="RCK N-terminal" evidence="11">
    <location>
        <begin position="431"/>
        <end position="543"/>
    </location>
</feature>
<evidence type="ECO:0000259" key="10">
    <source>
        <dbReference type="Pfam" id="PF00999"/>
    </source>
</evidence>
<keyword evidence="3" id="KW-0050">Antiport</keyword>
<keyword evidence="6 9" id="KW-1133">Transmembrane helix</keyword>
<evidence type="ECO:0000313" key="12">
    <source>
        <dbReference type="EMBL" id="AFC25573.1"/>
    </source>
</evidence>
<keyword evidence="5 9" id="KW-0812">Transmembrane</keyword>
<dbReference type="PANTHER" id="PTHR32507">
    <property type="entry name" value="NA(+)/H(+) ANTIPORTER 1"/>
    <property type="match status" value="1"/>
</dbReference>
<comment type="subcellular location">
    <subcellularLocation>
        <location evidence="1">Cell membrane</location>
        <topology evidence="1">Multi-pass membrane protein</topology>
    </subcellularLocation>
</comment>